<protein>
    <recommendedName>
        <fullName evidence="1">Mutator-like transposase domain-containing protein</fullName>
    </recommendedName>
</protein>
<dbReference type="OrthoDB" id="6435104at2759"/>
<dbReference type="AlphaFoldDB" id="A0A4Y2WEA3"/>
<name>A0A4Y2WEA3_ARAVE</name>
<dbReference type="InterPro" id="IPR049012">
    <property type="entry name" value="Mutator_transp_dom"/>
</dbReference>
<reference evidence="2 3" key="1">
    <citation type="journal article" date="2019" name="Sci. Rep.">
        <title>Orb-weaving spider Araneus ventricosus genome elucidates the spidroin gene catalogue.</title>
        <authorList>
            <person name="Kono N."/>
            <person name="Nakamura H."/>
            <person name="Ohtoshi R."/>
            <person name="Moran D.A.P."/>
            <person name="Shinohara A."/>
            <person name="Yoshida Y."/>
            <person name="Fujiwara M."/>
            <person name="Mori M."/>
            <person name="Tomita M."/>
            <person name="Arakawa K."/>
        </authorList>
    </citation>
    <scope>NUCLEOTIDE SEQUENCE [LARGE SCALE GENOMIC DNA]</scope>
</reference>
<accession>A0A4Y2WEA3</accession>
<sequence length="551" mass="61908">MIKETENLVEDQKNVVSEAINQHIKKDVKSKAEINPNKSASFKKLNVNESSQLPTNDSERFRFIDISIFKDFEKSLCCSTCFGTINIIETTNCGFSSTFKISCQSCNVEKTWRNSKMVGIKKNVPTINRRAVFAMRMIGKGAKSLQKFSSYMALPAPVSQKSYDKINDKILRATTVVANSCMKKAAEEEELLTGSSDIMVSGDGTWKTRGHSSLVGVCTVIGAESGKVIDIDVMSSYCKSSGKMEVEGMKKIFRRSVAERGVRYLSYIGDGDASTFKDVCEDKPYGINTTIEKVECVGHVQKRMGTRLRKLKKDMKRKKLADGKTIGGRGRLTDELIKKLTTYYGNAIRKNKNNLFSMRKDIWAIWMHFVSTDADPQHHFCPTGENSWCKYNQAKFKNSLEKFKHKSSVPRAVMDMIKPIFKALSNPTLLKRCLGGKTQNTNESLNSLIWNFCSKNTNSSRKIAQIATNLACISYNNGEKGILDVLKELELDTGEQQVKDSLLRDKQRIKLAERCCQKATLEARKAKKRLKTAEKKAVVKLEGKLYSSGAF</sequence>
<evidence type="ECO:0000313" key="3">
    <source>
        <dbReference type="Proteomes" id="UP000499080"/>
    </source>
</evidence>
<dbReference type="EMBL" id="BGPR01058619">
    <property type="protein sequence ID" value="GBO34762.1"/>
    <property type="molecule type" value="Genomic_DNA"/>
</dbReference>
<organism evidence="2 3">
    <name type="scientific">Araneus ventricosus</name>
    <name type="common">Orbweaver spider</name>
    <name type="synonym">Epeira ventricosa</name>
    <dbReference type="NCBI Taxonomy" id="182803"/>
    <lineage>
        <taxon>Eukaryota</taxon>
        <taxon>Metazoa</taxon>
        <taxon>Ecdysozoa</taxon>
        <taxon>Arthropoda</taxon>
        <taxon>Chelicerata</taxon>
        <taxon>Arachnida</taxon>
        <taxon>Araneae</taxon>
        <taxon>Araneomorphae</taxon>
        <taxon>Entelegynae</taxon>
        <taxon>Araneoidea</taxon>
        <taxon>Araneidae</taxon>
        <taxon>Araneus</taxon>
    </lineage>
</organism>
<proteinExistence type="predicted"/>
<dbReference type="PANTHER" id="PTHR31751">
    <property type="entry name" value="SI:CH211-108C17.2-RELATED-RELATED"/>
    <property type="match status" value="1"/>
</dbReference>
<gene>
    <name evidence="2" type="ORF">AVEN_30750_1</name>
</gene>
<dbReference type="Proteomes" id="UP000499080">
    <property type="component" value="Unassembled WGS sequence"/>
</dbReference>
<keyword evidence="3" id="KW-1185">Reference proteome</keyword>
<evidence type="ECO:0000259" key="1">
    <source>
        <dbReference type="Pfam" id="PF20700"/>
    </source>
</evidence>
<dbReference type="Pfam" id="PF20700">
    <property type="entry name" value="Mutator"/>
    <property type="match status" value="1"/>
</dbReference>
<evidence type="ECO:0000313" key="2">
    <source>
        <dbReference type="EMBL" id="GBO34762.1"/>
    </source>
</evidence>
<comment type="caution">
    <text evidence="2">The sequence shown here is derived from an EMBL/GenBank/DDBJ whole genome shotgun (WGS) entry which is preliminary data.</text>
</comment>
<feature type="domain" description="Mutator-like transposase" evidence="1">
    <location>
        <begin position="239"/>
        <end position="389"/>
    </location>
</feature>
<dbReference type="PANTHER" id="PTHR31751:SF42">
    <property type="entry name" value="PROTEIN CBG10204"/>
    <property type="match status" value="1"/>
</dbReference>